<dbReference type="AlphaFoldDB" id="A0A087T2I5"/>
<keyword evidence="2" id="KW-1185">Reference proteome</keyword>
<evidence type="ECO:0000313" key="2">
    <source>
        <dbReference type="Proteomes" id="UP000054359"/>
    </source>
</evidence>
<name>A0A087T2I5_STEMI</name>
<dbReference type="Proteomes" id="UP000054359">
    <property type="component" value="Unassembled WGS sequence"/>
</dbReference>
<feature type="non-terminal residue" evidence="1">
    <location>
        <position position="52"/>
    </location>
</feature>
<sequence length="52" mass="6479">MRNIKYPVYRMMQNDKLIFIPRPLISSSLTAKNNFHTIYRYRNADFFLFYRL</sequence>
<dbReference type="EMBL" id="KK113091">
    <property type="protein sequence ID" value="KFM59324.1"/>
    <property type="molecule type" value="Genomic_DNA"/>
</dbReference>
<reference evidence="1 2" key="1">
    <citation type="submission" date="2013-11" db="EMBL/GenBank/DDBJ databases">
        <title>Genome sequencing of Stegodyphus mimosarum.</title>
        <authorList>
            <person name="Bechsgaard J."/>
        </authorList>
    </citation>
    <scope>NUCLEOTIDE SEQUENCE [LARGE SCALE GENOMIC DNA]</scope>
</reference>
<protein>
    <submittedName>
        <fullName evidence="1">Uncharacterized protein</fullName>
    </submittedName>
</protein>
<evidence type="ECO:0000313" key="1">
    <source>
        <dbReference type="EMBL" id="KFM59324.1"/>
    </source>
</evidence>
<accession>A0A087T2I5</accession>
<proteinExistence type="predicted"/>
<gene>
    <name evidence="1" type="ORF">X975_05681</name>
</gene>
<organism evidence="1 2">
    <name type="scientific">Stegodyphus mimosarum</name>
    <name type="common">African social velvet spider</name>
    <dbReference type="NCBI Taxonomy" id="407821"/>
    <lineage>
        <taxon>Eukaryota</taxon>
        <taxon>Metazoa</taxon>
        <taxon>Ecdysozoa</taxon>
        <taxon>Arthropoda</taxon>
        <taxon>Chelicerata</taxon>
        <taxon>Arachnida</taxon>
        <taxon>Araneae</taxon>
        <taxon>Araneomorphae</taxon>
        <taxon>Entelegynae</taxon>
        <taxon>Eresoidea</taxon>
        <taxon>Eresidae</taxon>
        <taxon>Stegodyphus</taxon>
    </lineage>
</organism>